<evidence type="ECO:0000313" key="1">
    <source>
        <dbReference type="EMBL" id="MFC7341852.1"/>
    </source>
</evidence>
<name>A0ABW2LL51_9PSEU</name>
<accession>A0ABW2LL51</accession>
<organism evidence="1 2">
    <name type="scientific">Saccharopolyspora griseoalba</name>
    <dbReference type="NCBI Taxonomy" id="1431848"/>
    <lineage>
        <taxon>Bacteria</taxon>
        <taxon>Bacillati</taxon>
        <taxon>Actinomycetota</taxon>
        <taxon>Actinomycetes</taxon>
        <taxon>Pseudonocardiales</taxon>
        <taxon>Pseudonocardiaceae</taxon>
        <taxon>Saccharopolyspora</taxon>
    </lineage>
</organism>
<gene>
    <name evidence="1" type="ORF">ACFQRI_10540</name>
</gene>
<evidence type="ECO:0000313" key="2">
    <source>
        <dbReference type="Proteomes" id="UP001596504"/>
    </source>
</evidence>
<dbReference type="Proteomes" id="UP001596504">
    <property type="component" value="Unassembled WGS sequence"/>
</dbReference>
<dbReference type="EMBL" id="JBHTCJ010000004">
    <property type="protein sequence ID" value="MFC7341852.1"/>
    <property type="molecule type" value="Genomic_DNA"/>
</dbReference>
<keyword evidence="2" id="KW-1185">Reference proteome</keyword>
<comment type="caution">
    <text evidence="1">The sequence shown here is derived from an EMBL/GenBank/DDBJ whole genome shotgun (WGS) entry which is preliminary data.</text>
</comment>
<sequence>MLLAGAGLIGAVYLIGNDQEGSGSAAPDCSFEVTADVLNVRSGPSESATRIGGLGHREEVEATPNVVEGFRELDPGSWAAAEFLAPVPGSDCAP</sequence>
<reference evidence="2" key="1">
    <citation type="journal article" date="2019" name="Int. J. Syst. Evol. Microbiol.">
        <title>The Global Catalogue of Microorganisms (GCM) 10K type strain sequencing project: providing services to taxonomists for standard genome sequencing and annotation.</title>
        <authorList>
            <consortium name="The Broad Institute Genomics Platform"/>
            <consortium name="The Broad Institute Genome Sequencing Center for Infectious Disease"/>
            <person name="Wu L."/>
            <person name="Ma J."/>
        </authorList>
    </citation>
    <scope>NUCLEOTIDE SEQUENCE [LARGE SCALE GENOMIC DNA]</scope>
    <source>
        <strain evidence="2">WLHS5</strain>
    </source>
</reference>
<dbReference type="RefSeq" id="WP_380667132.1">
    <property type="nucleotide sequence ID" value="NZ_JBHTCJ010000004.1"/>
</dbReference>
<proteinExistence type="predicted"/>
<protein>
    <submittedName>
        <fullName evidence="1">SH3 domain-containing protein</fullName>
    </submittedName>
</protein>